<dbReference type="HAMAP" id="MF_00911">
    <property type="entry name" value="FtsQ_subfam"/>
    <property type="match status" value="1"/>
</dbReference>
<accession>A0ABW4B4L5</accession>
<keyword evidence="2 7" id="KW-0997">Cell inner membrane</keyword>
<gene>
    <name evidence="7" type="primary">ftsQ</name>
    <name evidence="9" type="ORF">ACFQ45_16440</name>
</gene>
<organism evidence="9 10">
    <name type="scientific">Rhodanobacter aciditrophus</name>
    <dbReference type="NCBI Taxonomy" id="1623218"/>
    <lineage>
        <taxon>Bacteria</taxon>
        <taxon>Pseudomonadati</taxon>
        <taxon>Pseudomonadota</taxon>
        <taxon>Gammaproteobacteria</taxon>
        <taxon>Lysobacterales</taxon>
        <taxon>Rhodanobacteraceae</taxon>
        <taxon>Rhodanobacter</taxon>
    </lineage>
</organism>
<comment type="function">
    <text evidence="7">Essential cell division protein. May link together the upstream cell division proteins, which are predominantly cytoplasmic, with the downstream cell division proteins, which are predominantly periplasmic. May control correct divisome assembly.</text>
</comment>
<dbReference type="InterPro" id="IPR005548">
    <property type="entry name" value="Cell_div_FtsQ/DivIB_C"/>
</dbReference>
<evidence type="ECO:0000313" key="9">
    <source>
        <dbReference type="EMBL" id="MFD1384957.1"/>
    </source>
</evidence>
<evidence type="ECO:0000256" key="5">
    <source>
        <dbReference type="ARBA" id="ARBA00022989"/>
    </source>
</evidence>
<keyword evidence="3 7" id="KW-0132">Cell division</keyword>
<dbReference type="InterPro" id="IPR013685">
    <property type="entry name" value="POTRA_FtsQ_type"/>
</dbReference>
<keyword evidence="10" id="KW-1185">Reference proteome</keyword>
<comment type="subcellular location">
    <subcellularLocation>
        <location evidence="7">Cell inner membrane</location>
        <topology evidence="7">Single-pass type II membrane protein</topology>
    </subcellularLocation>
    <text evidence="7">Localizes to the division septum.</text>
</comment>
<comment type="caution">
    <text evidence="9">The sequence shown here is derived from an EMBL/GenBank/DDBJ whole genome shotgun (WGS) entry which is preliminary data.</text>
</comment>
<proteinExistence type="inferred from homology"/>
<evidence type="ECO:0000256" key="2">
    <source>
        <dbReference type="ARBA" id="ARBA00022519"/>
    </source>
</evidence>
<dbReference type="Pfam" id="PF03799">
    <property type="entry name" value="FtsQ_DivIB_C"/>
    <property type="match status" value="1"/>
</dbReference>
<dbReference type="PANTHER" id="PTHR35851:SF1">
    <property type="entry name" value="CELL DIVISION PROTEIN FTSQ"/>
    <property type="match status" value="1"/>
</dbReference>
<keyword evidence="7" id="KW-0472">Membrane</keyword>
<sequence length="230" mass="25873">MRIAALIGAVLLIVFALFQGDPDQVAADDPMFDVRVVEIAGDLKYADPIALQQYYDQLLGDGLFDRSMAELTQFAQQPEWVDRAKIRRVWPHSIRIEVTEHRPLAFWNERQVLTAEGKVIAPKNLPDLPLTSLVGPADTETVVLDQFSLISQMLSTSSLKVVKLELEDRGAWDIWFDNGIGVKLGRNDVLDRLGRFVAVYKSDLSGRIDQISSVDARYPHGVAVKWKLEE</sequence>
<comment type="similarity">
    <text evidence="7">Belongs to the FtsQ/DivIB family. FtsQ subfamily.</text>
</comment>
<dbReference type="InterPro" id="IPR045335">
    <property type="entry name" value="FtsQ_C_sf"/>
</dbReference>
<dbReference type="GO" id="GO:0051301">
    <property type="term" value="P:cell division"/>
    <property type="evidence" value="ECO:0007669"/>
    <property type="project" value="UniProtKB-KW"/>
</dbReference>
<evidence type="ECO:0000256" key="4">
    <source>
        <dbReference type="ARBA" id="ARBA00022692"/>
    </source>
</evidence>
<dbReference type="Gene3D" id="3.40.50.11690">
    <property type="entry name" value="Cell division protein FtsQ/DivIB"/>
    <property type="match status" value="1"/>
</dbReference>
<keyword evidence="5 7" id="KW-1133">Transmembrane helix</keyword>
<comment type="subunit">
    <text evidence="7">Part of a complex composed of FtsB, FtsL and FtsQ.</text>
</comment>
<dbReference type="Proteomes" id="UP001597059">
    <property type="component" value="Unassembled WGS sequence"/>
</dbReference>
<keyword evidence="1 7" id="KW-1003">Cell membrane</keyword>
<dbReference type="EMBL" id="JBHTMN010000018">
    <property type="protein sequence ID" value="MFD1384957.1"/>
    <property type="molecule type" value="Genomic_DNA"/>
</dbReference>
<dbReference type="Pfam" id="PF08478">
    <property type="entry name" value="POTRA_1"/>
    <property type="match status" value="1"/>
</dbReference>
<protein>
    <recommendedName>
        <fullName evidence="7">Cell division protein FtsQ</fullName>
    </recommendedName>
</protein>
<evidence type="ECO:0000259" key="8">
    <source>
        <dbReference type="PROSITE" id="PS50008"/>
    </source>
</evidence>
<evidence type="ECO:0000256" key="7">
    <source>
        <dbReference type="HAMAP-Rule" id="MF_00911"/>
    </source>
</evidence>
<evidence type="ECO:0000256" key="3">
    <source>
        <dbReference type="ARBA" id="ARBA00022618"/>
    </source>
</evidence>
<name>A0ABW4B4L5_9GAMM</name>
<evidence type="ECO:0000256" key="1">
    <source>
        <dbReference type="ARBA" id="ARBA00022475"/>
    </source>
</evidence>
<evidence type="ECO:0000313" key="10">
    <source>
        <dbReference type="Proteomes" id="UP001597059"/>
    </source>
</evidence>
<dbReference type="InterPro" id="IPR026579">
    <property type="entry name" value="FtsQ"/>
</dbReference>
<evidence type="ECO:0000256" key="6">
    <source>
        <dbReference type="ARBA" id="ARBA00023306"/>
    </source>
</evidence>
<dbReference type="Gene3D" id="3.10.20.310">
    <property type="entry name" value="membrane protein fhac"/>
    <property type="match status" value="1"/>
</dbReference>
<dbReference type="InterPro" id="IPR001711">
    <property type="entry name" value="PLipase_C_Pinositol-sp_Y"/>
</dbReference>
<reference evidence="10" key="1">
    <citation type="journal article" date="2019" name="Int. J. Syst. Evol. Microbiol.">
        <title>The Global Catalogue of Microorganisms (GCM) 10K type strain sequencing project: providing services to taxonomists for standard genome sequencing and annotation.</title>
        <authorList>
            <consortium name="The Broad Institute Genomics Platform"/>
            <consortium name="The Broad Institute Genome Sequencing Center for Infectious Disease"/>
            <person name="Wu L."/>
            <person name="Ma J."/>
        </authorList>
    </citation>
    <scope>NUCLEOTIDE SEQUENCE [LARGE SCALE GENOMIC DNA]</scope>
    <source>
        <strain evidence="10">JCM 30774</strain>
    </source>
</reference>
<keyword evidence="4 7" id="KW-0812">Transmembrane</keyword>
<keyword evidence="6 7" id="KW-0131">Cell cycle</keyword>
<dbReference type="PANTHER" id="PTHR35851">
    <property type="entry name" value="CELL DIVISION PROTEIN FTSQ"/>
    <property type="match status" value="1"/>
</dbReference>
<feature type="domain" description="PI-PLC Y-box" evidence="8">
    <location>
        <begin position="82"/>
        <end position="108"/>
    </location>
</feature>
<dbReference type="PROSITE" id="PS50008">
    <property type="entry name" value="PIPLC_Y_DOMAIN"/>
    <property type="match status" value="1"/>
</dbReference>
<dbReference type="RefSeq" id="WP_377369670.1">
    <property type="nucleotide sequence ID" value="NZ_JBHTMN010000018.1"/>
</dbReference>